<dbReference type="SMART" id="SM01321">
    <property type="entry name" value="Y1_Tnp"/>
    <property type="match status" value="1"/>
</dbReference>
<gene>
    <name evidence="2" type="ORF">CWD77_10290</name>
</gene>
<dbReference type="Proteomes" id="UP000233398">
    <property type="component" value="Unassembled WGS sequence"/>
</dbReference>
<feature type="domain" description="Transposase IS200-like" evidence="1">
    <location>
        <begin position="5"/>
        <end position="118"/>
    </location>
</feature>
<evidence type="ECO:0000259" key="1">
    <source>
        <dbReference type="SMART" id="SM01321"/>
    </source>
</evidence>
<comment type="caution">
    <text evidence="2">The sequence shown here is derived from an EMBL/GenBank/DDBJ whole genome shotgun (WGS) entry which is preliminary data.</text>
</comment>
<dbReference type="Gene3D" id="3.30.70.1290">
    <property type="entry name" value="Transposase IS200-like"/>
    <property type="match status" value="1"/>
</dbReference>
<dbReference type="AlphaFoldDB" id="A0A2N0VFP3"/>
<dbReference type="Pfam" id="PF01797">
    <property type="entry name" value="Y1_Tnp"/>
    <property type="match status" value="1"/>
</dbReference>
<reference evidence="2 3" key="1">
    <citation type="submission" date="2017-11" db="EMBL/GenBank/DDBJ databases">
        <title>Rhodohalobacter 15182 sp. nov., isolated from a salt lake.</title>
        <authorList>
            <person name="Han S."/>
        </authorList>
    </citation>
    <scope>NUCLEOTIDE SEQUENCE [LARGE SCALE GENOMIC DNA]</scope>
    <source>
        <strain evidence="2 3">15182</strain>
    </source>
</reference>
<name>A0A2N0VFP3_9BACT</name>
<dbReference type="GO" id="GO:0006313">
    <property type="term" value="P:DNA transposition"/>
    <property type="evidence" value="ECO:0007669"/>
    <property type="project" value="InterPro"/>
</dbReference>
<dbReference type="GO" id="GO:0003677">
    <property type="term" value="F:DNA binding"/>
    <property type="evidence" value="ECO:0007669"/>
    <property type="project" value="InterPro"/>
</dbReference>
<dbReference type="PANTHER" id="PTHR33360:SF2">
    <property type="entry name" value="TRANSPOSASE FOR INSERTION SEQUENCE ELEMENT IS200"/>
    <property type="match status" value="1"/>
</dbReference>
<dbReference type="SUPFAM" id="SSF143422">
    <property type="entry name" value="Transposase IS200-like"/>
    <property type="match status" value="1"/>
</dbReference>
<dbReference type="InterPro" id="IPR036515">
    <property type="entry name" value="Transposase_17_sf"/>
</dbReference>
<evidence type="ECO:0000313" key="2">
    <source>
        <dbReference type="EMBL" id="PKD43017.1"/>
    </source>
</evidence>
<dbReference type="InterPro" id="IPR002686">
    <property type="entry name" value="Transposase_17"/>
</dbReference>
<dbReference type="GO" id="GO:0004803">
    <property type="term" value="F:transposase activity"/>
    <property type="evidence" value="ECO:0007669"/>
    <property type="project" value="InterPro"/>
</dbReference>
<dbReference type="OrthoDB" id="9797997at2"/>
<accession>A0A2N0VFP3</accession>
<dbReference type="RefSeq" id="WP_101073492.1">
    <property type="nucleotide sequence ID" value="NZ_PISP01000003.1"/>
</dbReference>
<sequence>MSQSLSKLYIHLTFSTKNRLPLIPKSTKTNLHSYLAGTFKKLESPALIINSVPDHIHALYRMSKNVSLANIVEQLKKSSSKWMKENTGNKSFYWQTGYGAFSVSSSKIETTTRYIARQEIHHQHLSYRDEIEKFIQKYDVVEYNPDYFWKE</sequence>
<dbReference type="EMBL" id="PISP01000003">
    <property type="protein sequence ID" value="PKD43017.1"/>
    <property type="molecule type" value="Genomic_DNA"/>
</dbReference>
<keyword evidence="3" id="KW-1185">Reference proteome</keyword>
<dbReference type="PANTHER" id="PTHR33360">
    <property type="entry name" value="TRANSPOSASE FOR INSERTION SEQUENCE ELEMENT IS200"/>
    <property type="match status" value="1"/>
</dbReference>
<evidence type="ECO:0000313" key="3">
    <source>
        <dbReference type="Proteomes" id="UP000233398"/>
    </source>
</evidence>
<protein>
    <submittedName>
        <fullName evidence="2">Transposase</fullName>
    </submittedName>
</protein>
<organism evidence="2 3">
    <name type="scientific">Rhodohalobacter barkolensis</name>
    <dbReference type="NCBI Taxonomy" id="2053187"/>
    <lineage>
        <taxon>Bacteria</taxon>
        <taxon>Pseudomonadati</taxon>
        <taxon>Balneolota</taxon>
        <taxon>Balneolia</taxon>
        <taxon>Balneolales</taxon>
        <taxon>Balneolaceae</taxon>
        <taxon>Rhodohalobacter</taxon>
    </lineage>
</organism>
<proteinExistence type="predicted"/>